<protein>
    <recommendedName>
        <fullName evidence="10">4,4'-diaponeurosporenoate glycosyltransferase</fullName>
    </recommendedName>
</protein>
<sequence length="391" mass="42918">MALMLKIIAIAVGCQLGFVIWNISKMPKIGQVNNNSKESIGSTLKDHSDSGMLPRVSILIPARNESHNIEGCLSSILRCDTFNMDVEVLILDDHSTDDTETKIRAMSELDGRVKLIKGKELPAGWMGKSFACHQLAQQAEGEWLLFIDADVRLKNNALNDVMKTAYLQGKGLITGFPFQKTGTWLEKLVVPMMAFTIGCHLPIPLIRYSKDPRFVAAHGAFMLIHHASYAASGGHVGIKDGLLDDMQLARAVKVAGHTVMLADVHEHAEMRMYESASEVWNGYHKNIYEGVGRNGFLLIAVLSFYNLFYVFPLMAILISMGMGNGILVMGAIGVTLLGMLVKGVTDRASGQSKWLCLCLPISILCLSAIALNSWKSGVTGKGYLWKGRWYG</sequence>
<keyword evidence="11" id="KW-0812">Transmembrane</keyword>
<keyword evidence="11" id="KW-1133">Transmembrane helix</keyword>
<reference evidence="13 14" key="1">
    <citation type="submission" date="2016-03" db="EMBL/GenBank/DDBJ databases">
        <title>Draft genome sequence of Paenibacillus antarcticus CECT 5836.</title>
        <authorList>
            <person name="Shin S.-K."/>
            <person name="Yi H."/>
        </authorList>
    </citation>
    <scope>NUCLEOTIDE SEQUENCE [LARGE SCALE GENOMIC DNA]</scope>
    <source>
        <strain evidence="13 14">CECT 5836</strain>
    </source>
</reference>
<dbReference type="Gene3D" id="3.90.550.10">
    <property type="entry name" value="Spore Coat Polysaccharide Biosynthesis Protein SpsA, Chain A"/>
    <property type="match status" value="1"/>
</dbReference>
<dbReference type="GO" id="GO:0005886">
    <property type="term" value="C:plasma membrane"/>
    <property type="evidence" value="ECO:0007669"/>
    <property type="project" value="UniProtKB-SubCell"/>
</dbReference>
<evidence type="ECO:0000256" key="7">
    <source>
        <dbReference type="ARBA" id="ARBA00037281"/>
    </source>
</evidence>
<dbReference type="SUPFAM" id="SSF53448">
    <property type="entry name" value="Nucleotide-diphospho-sugar transferases"/>
    <property type="match status" value="1"/>
</dbReference>
<feature type="transmembrane region" description="Helical" evidence="11">
    <location>
        <begin position="324"/>
        <end position="342"/>
    </location>
</feature>
<comment type="similarity">
    <text evidence="9">Belongs to the glycosyltransferase 2 family. CrtQ subfamily.</text>
</comment>
<comment type="function">
    <text evidence="7">Catalyzes the glycosylation of 4,4'-diaponeurosporenoate, i.e. the esterification of glucose at the C1'' position with the carboxyl group of 4,4'-diaponeurosporenic acid, to form glycosyl-4,4'-diaponeurosporenoate. This is a step in the biosynthesis of staphyloxanthin, an orange pigment present in most staphylococci strains.</text>
</comment>
<gene>
    <name evidence="13" type="ORF">PBAT_05445</name>
</gene>
<feature type="transmembrane region" description="Helical" evidence="11">
    <location>
        <begin position="6"/>
        <end position="23"/>
    </location>
</feature>
<evidence type="ECO:0000259" key="12">
    <source>
        <dbReference type="Pfam" id="PF00535"/>
    </source>
</evidence>
<dbReference type="Proteomes" id="UP000077355">
    <property type="component" value="Unassembled WGS sequence"/>
</dbReference>
<keyword evidence="5" id="KW-0125">Carotenoid biosynthesis</keyword>
<dbReference type="EMBL" id="LVJI01000006">
    <property type="protein sequence ID" value="OAB47654.1"/>
    <property type="molecule type" value="Genomic_DNA"/>
</dbReference>
<keyword evidence="6 11" id="KW-0472">Membrane</keyword>
<organism evidence="13 14">
    <name type="scientific">Paenibacillus antarcticus</name>
    <dbReference type="NCBI Taxonomy" id="253703"/>
    <lineage>
        <taxon>Bacteria</taxon>
        <taxon>Bacillati</taxon>
        <taxon>Bacillota</taxon>
        <taxon>Bacilli</taxon>
        <taxon>Bacillales</taxon>
        <taxon>Paenibacillaceae</taxon>
        <taxon>Paenibacillus</taxon>
    </lineage>
</organism>
<feature type="domain" description="Glycosyltransferase 2-like" evidence="12">
    <location>
        <begin position="57"/>
        <end position="197"/>
    </location>
</feature>
<evidence type="ECO:0000256" key="6">
    <source>
        <dbReference type="ARBA" id="ARBA00023136"/>
    </source>
</evidence>
<evidence type="ECO:0000256" key="3">
    <source>
        <dbReference type="ARBA" id="ARBA00022676"/>
    </source>
</evidence>
<evidence type="ECO:0000256" key="9">
    <source>
        <dbReference type="ARBA" id="ARBA00038120"/>
    </source>
</evidence>
<dbReference type="InterPro" id="IPR001173">
    <property type="entry name" value="Glyco_trans_2-like"/>
</dbReference>
<dbReference type="PANTHER" id="PTHR43646:SF2">
    <property type="entry name" value="GLYCOSYLTRANSFERASE 2-LIKE DOMAIN-CONTAINING PROTEIN"/>
    <property type="match status" value="1"/>
</dbReference>
<dbReference type="PANTHER" id="PTHR43646">
    <property type="entry name" value="GLYCOSYLTRANSFERASE"/>
    <property type="match status" value="1"/>
</dbReference>
<comment type="subcellular location">
    <subcellularLocation>
        <location evidence="1">Cell membrane</location>
    </subcellularLocation>
</comment>
<comment type="caution">
    <text evidence="13">The sequence shown here is derived from an EMBL/GenBank/DDBJ whole genome shotgun (WGS) entry which is preliminary data.</text>
</comment>
<dbReference type="InterPro" id="IPR029044">
    <property type="entry name" value="Nucleotide-diphossugar_trans"/>
</dbReference>
<evidence type="ECO:0000256" key="8">
    <source>
        <dbReference type="ARBA" id="ARBA00037904"/>
    </source>
</evidence>
<accession>A0A168QD88</accession>
<dbReference type="Pfam" id="PF00535">
    <property type="entry name" value="Glycos_transf_2"/>
    <property type="match status" value="1"/>
</dbReference>
<comment type="pathway">
    <text evidence="8">Carotenoid biosynthesis; staphyloxanthin biosynthesis; staphyloxanthin from farnesyl diphosphate: step 4/5.</text>
</comment>
<evidence type="ECO:0000313" key="14">
    <source>
        <dbReference type="Proteomes" id="UP000077355"/>
    </source>
</evidence>
<evidence type="ECO:0000313" key="13">
    <source>
        <dbReference type="EMBL" id="OAB47654.1"/>
    </source>
</evidence>
<dbReference type="OrthoDB" id="9800276at2"/>
<dbReference type="CDD" id="cd00761">
    <property type="entry name" value="Glyco_tranf_GTA_type"/>
    <property type="match status" value="1"/>
</dbReference>
<evidence type="ECO:0000256" key="1">
    <source>
        <dbReference type="ARBA" id="ARBA00004236"/>
    </source>
</evidence>
<keyword evidence="14" id="KW-1185">Reference proteome</keyword>
<feature type="transmembrane region" description="Helical" evidence="11">
    <location>
        <begin position="295"/>
        <end position="318"/>
    </location>
</feature>
<evidence type="ECO:0000256" key="10">
    <source>
        <dbReference type="ARBA" id="ARBA00040345"/>
    </source>
</evidence>
<feature type="transmembrane region" description="Helical" evidence="11">
    <location>
        <begin position="354"/>
        <end position="374"/>
    </location>
</feature>
<keyword evidence="2" id="KW-1003">Cell membrane</keyword>
<dbReference type="AlphaFoldDB" id="A0A168QD88"/>
<dbReference type="GO" id="GO:0016117">
    <property type="term" value="P:carotenoid biosynthetic process"/>
    <property type="evidence" value="ECO:0007669"/>
    <property type="project" value="UniProtKB-KW"/>
</dbReference>
<evidence type="ECO:0000256" key="4">
    <source>
        <dbReference type="ARBA" id="ARBA00022679"/>
    </source>
</evidence>
<name>A0A168QD88_9BACL</name>
<proteinExistence type="inferred from homology"/>
<evidence type="ECO:0000256" key="11">
    <source>
        <dbReference type="SAM" id="Phobius"/>
    </source>
</evidence>
<keyword evidence="3" id="KW-0328">Glycosyltransferase</keyword>
<dbReference type="GO" id="GO:0016757">
    <property type="term" value="F:glycosyltransferase activity"/>
    <property type="evidence" value="ECO:0007669"/>
    <property type="project" value="UniProtKB-KW"/>
</dbReference>
<evidence type="ECO:0000256" key="2">
    <source>
        <dbReference type="ARBA" id="ARBA00022475"/>
    </source>
</evidence>
<evidence type="ECO:0000256" key="5">
    <source>
        <dbReference type="ARBA" id="ARBA00022746"/>
    </source>
</evidence>
<keyword evidence="4" id="KW-0808">Transferase</keyword>